<comment type="caution">
    <text evidence="2">The sequence shown here is derived from an EMBL/GenBank/DDBJ whole genome shotgun (WGS) entry which is preliminary data.</text>
</comment>
<evidence type="ECO:0000313" key="3">
    <source>
        <dbReference type="Proteomes" id="UP001215598"/>
    </source>
</evidence>
<organism evidence="2 3">
    <name type="scientific">Mycena metata</name>
    <dbReference type="NCBI Taxonomy" id="1033252"/>
    <lineage>
        <taxon>Eukaryota</taxon>
        <taxon>Fungi</taxon>
        <taxon>Dikarya</taxon>
        <taxon>Basidiomycota</taxon>
        <taxon>Agaricomycotina</taxon>
        <taxon>Agaricomycetes</taxon>
        <taxon>Agaricomycetidae</taxon>
        <taxon>Agaricales</taxon>
        <taxon>Marasmiineae</taxon>
        <taxon>Mycenaceae</taxon>
        <taxon>Mycena</taxon>
    </lineage>
</organism>
<evidence type="ECO:0000313" key="2">
    <source>
        <dbReference type="EMBL" id="KAJ7738310.1"/>
    </source>
</evidence>
<accession>A0AAD7MYX0</accession>
<feature type="signal peptide" evidence="1">
    <location>
        <begin position="1"/>
        <end position="22"/>
    </location>
</feature>
<dbReference type="EMBL" id="JARKIB010000112">
    <property type="protein sequence ID" value="KAJ7738310.1"/>
    <property type="molecule type" value="Genomic_DNA"/>
</dbReference>
<reference evidence="2" key="1">
    <citation type="submission" date="2023-03" db="EMBL/GenBank/DDBJ databases">
        <title>Massive genome expansion in bonnet fungi (Mycena s.s.) driven by repeated elements and novel gene families across ecological guilds.</title>
        <authorList>
            <consortium name="Lawrence Berkeley National Laboratory"/>
            <person name="Harder C.B."/>
            <person name="Miyauchi S."/>
            <person name="Viragh M."/>
            <person name="Kuo A."/>
            <person name="Thoen E."/>
            <person name="Andreopoulos B."/>
            <person name="Lu D."/>
            <person name="Skrede I."/>
            <person name="Drula E."/>
            <person name="Henrissat B."/>
            <person name="Morin E."/>
            <person name="Kohler A."/>
            <person name="Barry K."/>
            <person name="LaButti K."/>
            <person name="Morin E."/>
            <person name="Salamov A."/>
            <person name="Lipzen A."/>
            <person name="Mereny Z."/>
            <person name="Hegedus B."/>
            <person name="Baldrian P."/>
            <person name="Stursova M."/>
            <person name="Weitz H."/>
            <person name="Taylor A."/>
            <person name="Grigoriev I.V."/>
            <person name="Nagy L.G."/>
            <person name="Martin F."/>
            <person name="Kauserud H."/>
        </authorList>
    </citation>
    <scope>NUCLEOTIDE SEQUENCE</scope>
    <source>
        <strain evidence="2">CBHHK182m</strain>
    </source>
</reference>
<dbReference type="AlphaFoldDB" id="A0AAD7MYX0"/>
<evidence type="ECO:0000256" key="1">
    <source>
        <dbReference type="SAM" id="SignalP"/>
    </source>
</evidence>
<name>A0AAD7MYX0_9AGAR</name>
<proteinExistence type="predicted"/>
<sequence>MRFNLNWLSIAALTSVASIASAQGDFCAEASRFGDVTVSPPTLSPGKSFTIVANLTCAIHLGYTPTFLDYYIDAVARHTVSGPILIARRTYNQSTSPPMDKVTAVLPHWTYYKDAEYSLRMDNSFARPGGRPGETVITVGGILTPINITGF</sequence>
<dbReference type="Proteomes" id="UP001215598">
    <property type="component" value="Unassembled WGS sequence"/>
</dbReference>
<gene>
    <name evidence="2" type="ORF">B0H16DRAFT_1465762</name>
</gene>
<keyword evidence="3" id="KW-1185">Reference proteome</keyword>
<feature type="chain" id="PRO_5042193431" evidence="1">
    <location>
        <begin position="23"/>
        <end position="151"/>
    </location>
</feature>
<keyword evidence="1" id="KW-0732">Signal</keyword>
<protein>
    <submittedName>
        <fullName evidence="2">Uncharacterized protein</fullName>
    </submittedName>
</protein>